<evidence type="ECO:0000256" key="7">
    <source>
        <dbReference type="ARBA" id="ARBA00023284"/>
    </source>
</evidence>
<dbReference type="SUPFAM" id="SSF52833">
    <property type="entry name" value="Thioredoxin-like"/>
    <property type="match status" value="1"/>
</dbReference>
<proteinExistence type="inferred from homology"/>
<dbReference type="EMBL" id="KV784359">
    <property type="protein sequence ID" value="OEU15069.1"/>
    <property type="molecule type" value="Genomic_DNA"/>
</dbReference>
<evidence type="ECO:0000313" key="11">
    <source>
        <dbReference type="Proteomes" id="UP000095751"/>
    </source>
</evidence>
<reference evidence="10 11" key="1">
    <citation type="submission" date="2016-09" db="EMBL/GenBank/DDBJ databases">
        <title>Extensive genetic diversity and differential bi-allelic expression allows diatom success in the polar Southern Ocean.</title>
        <authorList>
            <consortium name="DOE Joint Genome Institute"/>
            <person name="Mock T."/>
            <person name="Otillar R.P."/>
            <person name="Strauss J."/>
            <person name="Dupont C."/>
            <person name="Frickenhaus S."/>
            <person name="Maumus F."/>
            <person name="Mcmullan M."/>
            <person name="Sanges R."/>
            <person name="Schmutz J."/>
            <person name="Toseland A."/>
            <person name="Valas R."/>
            <person name="Veluchamy A."/>
            <person name="Ward B.J."/>
            <person name="Allen A."/>
            <person name="Barry K."/>
            <person name="Falciatore A."/>
            <person name="Ferrante M."/>
            <person name="Fortunato A.E."/>
            <person name="Gloeckner G."/>
            <person name="Gruber A."/>
            <person name="Hipkin R."/>
            <person name="Janech M."/>
            <person name="Kroth P."/>
            <person name="Leese F."/>
            <person name="Lindquist E."/>
            <person name="Lyon B.R."/>
            <person name="Martin J."/>
            <person name="Mayer C."/>
            <person name="Parker M."/>
            <person name="Quesneville H."/>
            <person name="Raymond J."/>
            <person name="Uhlig C."/>
            <person name="Valentin K.U."/>
            <person name="Worden A.Z."/>
            <person name="Armbrust E.V."/>
            <person name="Bowler C."/>
            <person name="Green B."/>
            <person name="Moulton V."/>
            <person name="Van Oosterhout C."/>
            <person name="Grigoriev I."/>
        </authorList>
    </citation>
    <scope>NUCLEOTIDE SEQUENCE [LARGE SCALE GENOMIC DNA]</scope>
    <source>
        <strain evidence="10 11">CCMP1102</strain>
    </source>
</reference>
<dbReference type="PANTHER" id="PTHR18929">
    <property type="entry name" value="PROTEIN DISULFIDE ISOMERASE"/>
    <property type="match status" value="1"/>
</dbReference>
<comment type="catalytic activity">
    <reaction evidence="1">
        <text>Catalyzes the rearrangement of -S-S- bonds in proteins.</text>
        <dbReference type="EC" id="5.3.4.1"/>
    </reaction>
</comment>
<protein>
    <recommendedName>
        <fullName evidence="4">protein disulfide-isomerase</fullName>
        <ecNumber evidence="4">5.3.4.1</ecNumber>
    </recommendedName>
</protein>
<keyword evidence="6" id="KW-0413">Isomerase</keyword>
<name>A0A1E7FAA6_9STRA</name>
<dbReference type="OrthoDB" id="427280at2759"/>
<dbReference type="EC" id="5.3.4.1" evidence="4"/>
<comment type="similarity">
    <text evidence="3">Belongs to the protein disulfide isomerase family.</text>
</comment>
<accession>A0A1E7FAA6</accession>
<feature type="domain" description="Thioredoxin" evidence="9">
    <location>
        <begin position="691"/>
        <end position="753"/>
    </location>
</feature>
<evidence type="ECO:0000259" key="9">
    <source>
        <dbReference type="Pfam" id="PF00085"/>
    </source>
</evidence>
<evidence type="ECO:0000256" key="5">
    <source>
        <dbReference type="ARBA" id="ARBA00022824"/>
    </source>
</evidence>
<dbReference type="InParanoid" id="A0A1E7FAA6"/>
<dbReference type="Gene3D" id="3.40.30.10">
    <property type="entry name" value="Glutaredoxin"/>
    <property type="match status" value="1"/>
</dbReference>
<gene>
    <name evidence="10" type="ORF">FRACYDRAFT_239752</name>
</gene>
<dbReference type="AlphaFoldDB" id="A0A1E7FAA6"/>
<dbReference type="PROSITE" id="PS00194">
    <property type="entry name" value="THIOREDOXIN_1"/>
    <property type="match status" value="1"/>
</dbReference>
<evidence type="ECO:0000313" key="10">
    <source>
        <dbReference type="EMBL" id="OEU15069.1"/>
    </source>
</evidence>
<dbReference type="InterPro" id="IPR013766">
    <property type="entry name" value="Thioredoxin_domain"/>
</dbReference>
<dbReference type="PANTHER" id="PTHR18929:SF132">
    <property type="entry name" value="PROTEIN DISULFIDE-ISOMERASE A3"/>
    <property type="match status" value="1"/>
</dbReference>
<evidence type="ECO:0000256" key="4">
    <source>
        <dbReference type="ARBA" id="ARBA00012723"/>
    </source>
</evidence>
<dbReference type="Proteomes" id="UP000095751">
    <property type="component" value="Unassembled WGS sequence"/>
</dbReference>
<dbReference type="GO" id="GO:0006457">
    <property type="term" value="P:protein folding"/>
    <property type="evidence" value="ECO:0007669"/>
    <property type="project" value="TreeGrafter"/>
</dbReference>
<dbReference type="InterPro" id="IPR017937">
    <property type="entry name" value="Thioredoxin_CS"/>
</dbReference>
<organism evidence="10 11">
    <name type="scientific">Fragilariopsis cylindrus CCMP1102</name>
    <dbReference type="NCBI Taxonomy" id="635003"/>
    <lineage>
        <taxon>Eukaryota</taxon>
        <taxon>Sar</taxon>
        <taxon>Stramenopiles</taxon>
        <taxon>Ochrophyta</taxon>
        <taxon>Bacillariophyta</taxon>
        <taxon>Bacillariophyceae</taxon>
        <taxon>Bacillariophycidae</taxon>
        <taxon>Bacillariales</taxon>
        <taxon>Bacillariaceae</taxon>
        <taxon>Fragilariopsis</taxon>
    </lineage>
</organism>
<dbReference type="GO" id="GO:0034976">
    <property type="term" value="P:response to endoplasmic reticulum stress"/>
    <property type="evidence" value="ECO:0007669"/>
    <property type="project" value="TreeGrafter"/>
</dbReference>
<comment type="subcellular location">
    <subcellularLocation>
        <location evidence="2">Endoplasmic reticulum lumen</location>
    </subcellularLocation>
</comment>
<feature type="region of interest" description="Disordered" evidence="8">
    <location>
        <begin position="349"/>
        <end position="370"/>
    </location>
</feature>
<evidence type="ECO:0000256" key="6">
    <source>
        <dbReference type="ARBA" id="ARBA00023235"/>
    </source>
</evidence>
<sequence length="831" mass="94789">MKQQAIISNKRKRSSPRLLLRMRMTVFFFVIIAILLSSFSTIVTSCGSNIDINDNYVDSSSSSSLEEAGNLKADRQHSESITSLATSTLVTATIKIMDPINNLRGILKQSTGTRSQILIVLAYRESCEKSMELLWRLRHYAVPKIEFGDDSFFDEDHLHPTITLVPMSVDDDEDDVVNDDSNENILNRLGIVRLPSLFFLLDEEGEELNMASSEILSEENENHHDNDSSVNNILANAQVYHGLSETVDDLVNGLYFYLTRLRLRSHHKRKQRQSQYKNLPLTTIHVESLRELQTIISNSDGMILQNTQLPLDPDLSKDEDRWIRYIMDDTRSGSNNMFSTKHDYIYGGDLEGNKEDDEAGRQQQQPQRKTITTDSFRVVVQCRKNIRNSQMTSASESYQKFDRVTRVLGARRDVLFSVLEWDDDDNVDVDADGRNSSVSFCNFRDDDDDGLVAVWEWEGDSSLLAEGFGRPPFHVMSTTTTIVDELSIWLRPNLLWFDRRFASIAFHPRYRRHAVLFVDFHDRTSANKMRETIRIFRNECRRRRRNSDAEIDDTIIFCLVVPSTEIRVMTTFGIDIWTDLDQRATEKIRSTVCGNEDLSGNNCDITENTADTDQSTFASVLPALLVTDRQNDGTIQRHYLDLPINKTSIENFIDEIVHGLTEPERKSSGIHDTIDNEYEIPTNKHGIRLLTADSLSSFLKSNNKKHVLVQLYAATCGHCKRFNTIWNSLGDLIEFLGWSDLLSLARIDVSSNEVIIPGMATPTWLPDLFYFGVGVYENPIHYENTIVADEIELGGISDPLDLIEWWMDNAGDTIDEIELLHALEGQSTSTT</sequence>
<evidence type="ECO:0000256" key="1">
    <source>
        <dbReference type="ARBA" id="ARBA00001182"/>
    </source>
</evidence>
<feature type="compositionally biased region" description="Polar residues" evidence="8">
    <location>
        <begin position="361"/>
        <end position="370"/>
    </location>
</feature>
<dbReference type="InterPro" id="IPR036249">
    <property type="entry name" value="Thioredoxin-like_sf"/>
</dbReference>
<keyword evidence="5" id="KW-0256">Endoplasmic reticulum</keyword>
<keyword evidence="11" id="KW-1185">Reference proteome</keyword>
<dbReference type="Pfam" id="PF00085">
    <property type="entry name" value="Thioredoxin"/>
    <property type="match status" value="1"/>
</dbReference>
<evidence type="ECO:0000256" key="8">
    <source>
        <dbReference type="SAM" id="MobiDB-lite"/>
    </source>
</evidence>
<keyword evidence="7" id="KW-0676">Redox-active center</keyword>
<dbReference type="GO" id="GO:0005788">
    <property type="term" value="C:endoplasmic reticulum lumen"/>
    <property type="evidence" value="ECO:0007669"/>
    <property type="project" value="UniProtKB-SubCell"/>
</dbReference>
<evidence type="ECO:0000256" key="2">
    <source>
        <dbReference type="ARBA" id="ARBA00004319"/>
    </source>
</evidence>
<evidence type="ECO:0000256" key="3">
    <source>
        <dbReference type="ARBA" id="ARBA00006347"/>
    </source>
</evidence>
<dbReference type="KEGG" id="fcy:FRACYDRAFT_239752"/>
<dbReference type="GO" id="GO:0003756">
    <property type="term" value="F:protein disulfide isomerase activity"/>
    <property type="evidence" value="ECO:0007669"/>
    <property type="project" value="UniProtKB-EC"/>
</dbReference>